<feature type="signal peptide" evidence="1">
    <location>
        <begin position="1"/>
        <end position="20"/>
    </location>
</feature>
<accession>A0AAV5J9R8</accession>
<keyword evidence="1" id="KW-0732">Signal</keyword>
<protein>
    <recommendedName>
        <fullName evidence="4">Secreted protein</fullName>
    </recommendedName>
</protein>
<gene>
    <name evidence="2" type="ORF">SLEP1_g22623</name>
</gene>
<reference evidence="2 3" key="1">
    <citation type="journal article" date="2021" name="Commun. Biol.">
        <title>The genome of Shorea leprosula (Dipterocarpaceae) highlights the ecological relevance of drought in aseasonal tropical rainforests.</title>
        <authorList>
            <person name="Ng K.K.S."/>
            <person name="Kobayashi M.J."/>
            <person name="Fawcett J.A."/>
            <person name="Hatakeyama M."/>
            <person name="Paape T."/>
            <person name="Ng C.H."/>
            <person name="Ang C.C."/>
            <person name="Tnah L.H."/>
            <person name="Lee C.T."/>
            <person name="Nishiyama T."/>
            <person name="Sese J."/>
            <person name="O'Brien M.J."/>
            <person name="Copetti D."/>
            <person name="Mohd Noor M.I."/>
            <person name="Ong R.C."/>
            <person name="Putra M."/>
            <person name="Sireger I.Z."/>
            <person name="Indrioko S."/>
            <person name="Kosugi Y."/>
            <person name="Izuno A."/>
            <person name="Isagi Y."/>
            <person name="Lee S.L."/>
            <person name="Shimizu K.K."/>
        </authorList>
    </citation>
    <scope>NUCLEOTIDE SEQUENCE [LARGE SCALE GENOMIC DNA]</scope>
    <source>
        <strain evidence="2">214</strain>
    </source>
</reference>
<proteinExistence type="predicted"/>
<organism evidence="2 3">
    <name type="scientific">Rubroshorea leprosula</name>
    <dbReference type="NCBI Taxonomy" id="152421"/>
    <lineage>
        <taxon>Eukaryota</taxon>
        <taxon>Viridiplantae</taxon>
        <taxon>Streptophyta</taxon>
        <taxon>Embryophyta</taxon>
        <taxon>Tracheophyta</taxon>
        <taxon>Spermatophyta</taxon>
        <taxon>Magnoliopsida</taxon>
        <taxon>eudicotyledons</taxon>
        <taxon>Gunneridae</taxon>
        <taxon>Pentapetalae</taxon>
        <taxon>rosids</taxon>
        <taxon>malvids</taxon>
        <taxon>Malvales</taxon>
        <taxon>Dipterocarpaceae</taxon>
        <taxon>Rubroshorea</taxon>
    </lineage>
</organism>
<evidence type="ECO:0008006" key="4">
    <source>
        <dbReference type="Google" id="ProtNLM"/>
    </source>
</evidence>
<sequence>MESWWGICLALACVKPFTSLDGPQFEFWGQNSFLGGTRAPLLFLFAPAPSNKSPKPNAPSLEKNRNPGSALLYLSLPAAPALWGRIALIFSVSHSHELNLFSLI</sequence>
<dbReference type="EMBL" id="BPVZ01000034">
    <property type="protein sequence ID" value="GKV11359.1"/>
    <property type="molecule type" value="Genomic_DNA"/>
</dbReference>
<evidence type="ECO:0000313" key="2">
    <source>
        <dbReference type="EMBL" id="GKV11359.1"/>
    </source>
</evidence>
<comment type="caution">
    <text evidence="2">The sequence shown here is derived from an EMBL/GenBank/DDBJ whole genome shotgun (WGS) entry which is preliminary data.</text>
</comment>
<evidence type="ECO:0000313" key="3">
    <source>
        <dbReference type="Proteomes" id="UP001054252"/>
    </source>
</evidence>
<name>A0AAV5J9R8_9ROSI</name>
<evidence type="ECO:0000256" key="1">
    <source>
        <dbReference type="SAM" id="SignalP"/>
    </source>
</evidence>
<feature type="chain" id="PRO_5043786531" description="Secreted protein" evidence="1">
    <location>
        <begin position="21"/>
        <end position="104"/>
    </location>
</feature>
<dbReference type="AlphaFoldDB" id="A0AAV5J9R8"/>
<keyword evidence="3" id="KW-1185">Reference proteome</keyword>
<dbReference type="Proteomes" id="UP001054252">
    <property type="component" value="Unassembled WGS sequence"/>
</dbReference>